<evidence type="ECO:0000259" key="3">
    <source>
        <dbReference type="PROSITE" id="PS50017"/>
    </source>
</evidence>
<feature type="compositionally biased region" description="Polar residues" evidence="1">
    <location>
        <begin position="119"/>
        <end position="134"/>
    </location>
</feature>
<feature type="region of interest" description="Disordered" evidence="1">
    <location>
        <begin position="72"/>
        <end position="158"/>
    </location>
</feature>
<keyword evidence="2" id="KW-0472">Membrane</keyword>
<dbReference type="EMBL" id="CASHTH010002069">
    <property type="protein sequence ID" value="CAI8024260.1"/>
    <property type="molecule type" value="Genomic_DNA"/>
</dbReference>
<proteinExistence type="predicted"/>
<evidence type="ECO:0000256" key="2">
    <source>
        <dbReference type="SAM" id="Phobius"/>
    </source>
</evidence>
<organism evidence="4 5">
    <name type="scientific">Geodia barretti</name>
    <name type="common">Barrett's horny sponge</name>
    <dbReference type="NCBI Taxonomy" id="519541"/>
    <lineage>
        <taxon>Eukaryota</taxon>
        <taxon>Metazoa</taxon>
        <taxon>Porifera</taxon>
        <taxon>Demospongiae</taxon>
        <taxon>Heteroscleromorpha</taxon>
        <taxon>Tetractinellida</taxon>
        <taxon>Astrophorina</taxon>
        <taxon>Geodiidae</taxon>
        <taxon>Geodia</taxon>
    </lineage>
</organism>
<feature type="domain" description="Death" evidence="3">
    <location>
        <begin position="240"/>
        <end position="306"/>
    </location>
</feature>
<comment type="caution">
    <text evidence="4">The sequence shown here is derived from an EMBL/GenBank/DDBJ whole genome shotgun (WGS) entry which is preliminary data.</text>
</comment>
<dbReference type="Gene3D" id="1.10.533.10">
    <property type="entry name" value="Death Domain, Fas"/>
    <property type="match status" value="1"/>
</dbReference>
<feature type="transmembrane region" description="Helical" evidence="2">
    <location>
        <begin position="6"/>
        <end position="32"/>
    </location>
</feature>
<dbReference type="InterPro" id="IPR011029">
    <property type="entry name" value="DEATH-like_dom_sf"/>
</dbReference>
<feature type="compositionally biased region" description="Gly residues" evidence="1">
    <location>
        <begin position="338"/>
        <end position="350"/>
    </location>
</feature>
<dbReference type="InterPro" id="IPR000488">
    <property type="entry name" value="Death_dom"/>
</dbReference>
<dbReference type="Proteomes" id="UP001174909">
    <property type="component" value="Unassembled WGS sequence"/>
</dbReference>
<dbReference type="PROSITE" id="PS50017">
    <property type="entry name" value="DEATH_DOMAIN"/>
    <property type="match status" value="1"/>
</dbReference>
<keyword evidence="5" id="KW-1185">Reference proteome</keyword>
<evidence type="ECO:0000313" key="4">
    <source>
        <dbReference type="EMBL" id="CAI8024260.1"/>
    </source>
</evidence>
<sequence length="391" mass="42571">DGRVSAIAIRVSAVSSFIIIIAIGAVVVLIWWKKSHKGGYSFSGVVHGCFCCSSPSETNDLELCSNASVRSGSRLISDDGGAKQKKDGHAEGEAKLDQRQDSGISVRNPLEGEAKPPRSLSSSLDSGINFSTPPVMSKQKGMYTDVKPSTSGVQPPIPEDTRVQYQEIDIRTTHKMALSPYAELGPIPTKRPKPPKIETKTQGPYVDVLPHATTPVTGNDNRGPPTVESVMSLLWGVRPRWKEIAEGLEFDEDRIDEIDTNDTDEGRLHHCVEMWVFKLQPSWEKLSHVLKELGEVELARQAWSEEHIQQSSRKLSDATSGIGTGCDVSPALPRFGDGDSGGGEGVTGGEGEVDPQRQTTFPKGDKSITTHTIQASYNFTLQGKNPLFNFY</sequence>
<accession>A0AA35S6B6</accession>
<gene>
    <name evidence="4" type="ORF">GBAR_LOCUS14106</name>
</gene>
<dbReference type="AlphaFoldDB" id="A0AA35S6B6"/>
<feature type="compositionally biased region" description="Basic and acidic residues" evidence="1">
    <location>
        <begin position="76"/>
        <end position="100"/>
    </location>
</feature>
<dbReference type="GO" id="GO:0007165">
    <property type="term" value="P:signal transduction"/>
    <property type="evidence" value="ECO:0007669"/>
    <property type="project" value="InterPro"/>
</dbReference>
<keyword evidence="2" id="KW-1133">Transmembrane helix</keyword>
<name>A0AA35S6B6_GEOBA</name>
<evidence type="ECO:0000256" key="1">
    <source>
        <dbReference type="SAM" id="MobiDB-lite"/>
    </source>
</evidence>
<protein>
    <recommendedName>
        <fullName evidence="3">Death domain-containing protein</fullName>
    </recommendedName>
</protein>
<evidence type="ECO:0000313" key="5">
    <source>
        <dbReference type="Proteomes" id="UP001174909"/>
    </source>
</evidence>
<feature type="non-terminal residue" evidence="4">
    <location>
        <position position="1"/>
    </location>
</feature>
<reference evidence="4" key="1">
    <citation type="submission" date="2023-03" db="EMBL/GenBank/DDBJ databases">
        <authorList>
            <person name="Steffen K."/>
            <person name="Cardenas P."/>
        </authorList>
    </citation>
    <scope>NUCLEOTIDE SEQUENCE</scope>
</reference>
<feature type="region of interest" description="Disordered" evidence="1">
    <location>
        <begin position="326"/>
        <end position="365"/>
    </location>
</feature>
<keyword evidence="2" id="KW-0812">Transmembrane</keyword>